<feature type="signal peptide" evidence="1">
    <location>
        <begin position="1"/>
        <end position="19"/>
    </location>
</feature>
<dbReference type="RefSeq" id="WP_111599483.1">
    <property type="nucleotide sequence ID" value="NZ_QLLL01000008.1"/>
</dbReference>
<name>A0A327Q7T2_9BACT</name>
<dbReference type="AlphaFoldDB" id="A0A327Q7T2"/>
<dbReference type="EMBL" id="QLLL01000008">
    <property type="protein sequence ID" value="RAJ00361.1"/>
    <property type="molecule type" value="Genomic_DNA"/>
</dbReference>
<comment type="caution">
    <text evidence="2">The sequence shown here is derived from an EMBL/GenBank/DDBJ whole genome shotgun (WGS) entry which is preliminary data.</text>
</comment>
<evidence type="ECO:0000313" key="3">
    <source>
        <dbReference type="Proteomes" id="UP000249547"/>
    </source>
</evidence>
<dbReference type="Proteomes" id="UP000249547">
    <property type="component" value="Unassembled WGS sequence"/>
</dbReference>
<dbReference type="InterPro" id="IPR046230">
    <property type="entry name" value="DUF6263"/>
</dbReference>
<reference evidence="2 3" key="1">
    <citation type="submission" date="2018-06" db="EMBL/GenBank/DDBJ databases">
        <title>Genomic Encyclopedia of Archaeal and Bacterial Type Strains, Phase II (KMG-II): from individual species to whole genera.</title>
        <authorList>
            <person name="Goeker M."/>
        </authorList>
    </citation>
    <scope>NUCLEOTIDE SEQUENCE [LARGE SCALE GENOMIC DNA]</scope>
    <source>
        <strain evidence="2 3">DSM 23857</strain>
    </source>
</reference>
<evidence type="ECO:0000313" key="2">
    <source>
        <dbReference type="EMBL" id="RAJ00361.1"/>
    </source>
</evidence>
<gene>
    <name evidence="2" type="ORF">LX64_04064</name>
</gene>
<proteinExistence type="predicted"/>
<protein>
    <submittedName>
        <fullName evidence="2">Uncharacterized protein</fullName>
    </submittedName>
</protein>
<keyword evidence="3" id="KW-1185">Reference proteome</keyword>
<feature type="chain" id="PRO_5016396514" evidence="1">
    <location>
        <begin position="20"/>
        <end position="307"/>
    </location>
</feature>
<evidence type="ECO:0000256" key="1">
    <source>
        <dbReference type="SAM" id="SignalP"/>
    </source>
</evidence>
<dbReference type="Pfam" id="PF19777">
    <property type="entry name" value="DUF6263"/>
    <property type="match status" value="1"/>
</dbReference>
<keyword evidence="1" id="KW-0732">Signal</keyword>
<sequence>MKYLLTTISLLMIVCLATAQQNAGKVEVRTVLKEGDVYELSYATFTKSITQAFGKNNDELLDLDFVFKVEVKEADTRGRNLLNISLVRLKLVLQDRTALYGFDSEEPNAIIERSSDSTEIHVNTALRNAFGQFMDQTFHGRFLENASIGNITGVDSIWQKIFITSTEKTNYQKEVENIATGLLNNLFFSECMNRVLLPPTQEKVGKNDSWMDVDLVDNHVGLHMQREYTVKEIFKDKFQLVSETNFVNPLPANLHLSYKGKYLVDKASNTVLAGSLLKQIKGQVKNKEYSGPIDATENITFSMIKMN</sequence>
<organism evidence="2 3">
    <name type="scientific">Chitinophaga skermanii</name>
    <dbReference type="NCBI Taxonomy" id="331697"/>
    <lineage>
        <taxon>Bacteria</taxon>
        <taxon>Pseudomonadati</taxon>
        <taxon>Bacteroidota</taxon>
        <taxon>Chitinophagia</taxon>
        <taxon>Chitinophagales</taxon>
        <taxon>Chitinophagaceae</taxon>
        <taxon>Chitinophaga</taxon>
    </lineage>
</organism>
<accession>A0A327Q7T2</accession>